<evidence type="ECO:0000256" key="5">
    <source>
        <dbReference type="SAM" id="Phobius"/>
    </source>
</evidence>
<sequence>MKAMRRIHSFLPTLNDYAELPTTWRADILAGVTVGIVALPLALAFGVTSGVGAAAGLVTAVVAGFVAAIFGGSHVQVSGPTGAMVVILAPIVATHGAGSIALLSVMAGVIVLAAGFLGVGRAVAYIPWPVVEGFTLGIGTIIFLQQVPLATGTTAPAGLNTAVAAWLAASTSLWPTAAITLGIVLLVAALMVFGPRIHPGLPASLAAVVLITVAAEWLQLDIPRIGELPSALSAPSFPGFTVPLIADLAGPALAVAALAAIESLLSARVAAGLVGPNGSATGPYQPDRELFGQGLASIAAGLFGGMPATGAIARTAVNVRSGARTRLASVVHALLLLVVVYAGSQLVGRIPLAVLAGILMVTATRMVSRHTMASILRSSRADAALFVITAVVTVAFDLIEAIQIGVLVAAFFALRTVAKASGVAREPLEGPAAEGDERIAIFRLDGAMFFGAAEKILQDLQSVTGVEVVILRLSRLRMLDATGAHALVEIIGALERRKVTVLIKGIKPEHLQLADTVGVIAALRHYRHSFDELEPAIDHARKHVRENREADEAS</sequence>
<dbReference type="CDD" id="cd07042">
    <property type="entry name" value="STAS_SulP_like_sulfate_transporter"/>
    <property type="match status" value="1"/>
</dbReference>
<evidence type="ECO:0000259" key="6">
    <source>
        <dbReference type="PROSITE" id="PS50801"/>
    </source>
</evidence>
<dbReference type="InterPro" id="IPR001902">
    <property type="entry name" value="SLC26A/SulP_fam"/>
</dbReference>
<feature type="transmembrane region" description="Helical" evidence="5">
    <location>
        <begin position="28"/>
        <end position="47"/>
    </location>
</feature>
<gene>
    <name evidence="7" type="ORF">FM101_09920</name>
</gene>
<evidence type="ECO:0000313" key="7">
    <source>
        <dbReference type="EMBL" id="SJM66585.1"/>
    </source>
</evidence>
<feature type="transmembrane region" description="Helical" evidence="5">
    <location>
        <begin position="379"/>
        <end position="396"/>
    </location>
</feature>
<feature type="transmembrane region" description="Helical" evidence="5">
    <location>
        <begin position="83"/>
        <end position="116"/>
    </location>
</feature>
<dbReference type="InterPro" id="IPR011547">
    <property type="entry name" value="SLC26A/SulP_dom"/>
</dbReference>
<dbReference type="InterPro" id="IPR002645">
    <property type="entry name" value="STAS_dom"/>
</dbReference>
<feature type="transmembrane region" description="Helical" evidence="5">
    <location>
        <begin position="53"/>
        <end position="71"/>
    </location>
</feature>
<keyword evidence="4 5" id="KW-0472">Membrane</keyword>
<dbReference type="GO" id="GO:0016020">
    <property type="term" value="C:membrane"/>
    <property type="evidence" value="ECO:0007669"/>
    <property type="project" value="UniProtKB-SubCell"/>
</dbReference>
<reference evidence="7 8" key="1">
    <citation type="submission" date="2017-02" db="EMBL/GenBank/DDBJ databases">
        <authorList>
            <person name="Peterson S.W."/>
        </authorList>
    </citation>
    <scope>NUCLEOTIDE SEQUENCE [LARGE SCALE GENOMIC DNA]</scope>
    <source>
        <strain evidence="7 8">B Ar 00.02</strain>
    </source>
</reference>
<evidence type="ECO:0000256" key="1">
    <source>
        <dbReference type="ARBA" id="ARBA00004141"/>
    </source>
</evidence>
<feature type="transmembrane region" description="Helical" evidence="5">
    <location>
        <begin position="149"/>
        <end position="167"/>
    </location>
</feature>
<dbReference type="Proteomes" id="UP000195913">
    <property type="component" value="Unassembled WGS sequence"/>
</dbReference>
<keyword evidence="8" id="KW-1185">Reference proteome</keyword>
<keyword evidence="3 5" id="KW-1133">Transmembrane helix</keyword>
<feature type="domain" description="STAS" evidence="6">
    <location>
        <begin position="429"/>
        <end position="540"/>
    </location>
</feature>
<dbReference type="AlphaFoldDB" id="A0A1R4GEW1"/>
<name>A0A1R4GEW1_9MICC</name>
<dbReference type="PROSITE" id="PS50801">
    <property type="entry name" value="STAS"/>
    <property type="match status" value="1"/>
</dbReference>
<proteinExistence type="predicted"/>
<feature type="transmembrane region" description="Helical" evidence="5">
    <location>
        <begin position="327"/>
        <end position="344"/>
    </location>
</feature>
<evidence type="ECO:0000256" key="3">
    <source>
        <dbReference type="ARBA" id="ARBA00022989"/>
    </source>
</evidence>
<dbReference type="Pfam" id="PF01740">
    <property type="entry name" value="STAS"/>
    <property type="match status" value="1"/>
</dbReference>
<accession>A0A1R4GEW1</accession>
<protein>
    <submittedName>
        <fullName evidence="7">Sulfate permease</fullName>
    </submittedName>
</protein>
<dbReference type="GO" id="GO:0055085">
    <property type="term" value="P:transmembrane transport"/>
    <property type="evidence" value="ECO:0007669"/>
    <property type="project" value="InterPro"/>
</dbReference>
<keyword evidence="2 5" id="KW-0812">Transmembrane</keyword>
<dbReference type="EMBL" id="FUHW01000035">
    <property type="protein sequence ID" value="SJM66585.1"/>
    <property type="molecule type" value="Genomic_DNA"/>
</dbReference>
<dbReference type="PANTHER" id="PTHR11814">
    <property type="entry name" value="SULFATE TRANSPORTER"/>
    <property type="match status" value="1"/>
</dbReference>
<evidence type="ECO:0000256" key="2">
    <source>
        <dbReference type="ARBA" id="ARBA00022692"/>
    </source>
</evidence>
<evidence type="ECO:0000256" key="4">
    <source>
        <dbReference type="ARBA" id="ARBA00023136"/>
    </source>
</evidence>
<dbReference type="InterPro" id="IPR036513">
    <property type="entry name" value="STAS_dom_sf"/>
</dbReference>
<comment type="subcellular location">
    <subcellularLocation>
        <location evidence="1">Membrane</location>
        <topology evidence="1">Multi-pass membrane protein</topology>
    </subcellularLocation>
</comment>
<dbReference type="Gene3D" id="3.30.750.24">
    <property type="entry name" value="STAS domain"/>
    <property type="match status" value="1"/>
</dbReference>
<feature type="transmembrane region" description="Helical" evidence="5">
    <location>
        <begin position="122"/>
        <end position="144"/>
    </location>
</feature>
<dbReference type="SUPFAM" id="SSF52091">
    <property type="entry name" value="SpoIIaa-like"/>
    <property type="match status" value="1"/>
</dbReference>
<dbReference type="Pfam" id="PF00916">
    <property type="entry name" value="Sulfate_transp"/>
    <property type="match status" value="1"/>
</dbReference>
<feature type="transmembrane region" description="Helical" evidence="5">
    <location>
        <begin position="350"/>
        <end position="367"/>
    </location>
</feature>
<evidence type="ECO:0000313" key="8">
    <source>
        <dbReference type="Proteomes" id="UP000195913"/>
    </source>
</evidence>
<feature type="transmembrane region" description="Helical" evidence="5">
    <location>
        <begin position="173"/>
        <end position="193"/>
    </location>
</feature>
<organism evidence="7 8">
    <name type="scientific">Arthrobacter rhombi</name>
    <dbReference type="NCBI Taxonomy" id="71253"/>
    <lineage>
        <taxon>Bacteria</taxon>
        <taxon>Bacillati</taxon>
        <taxon>Actinomycetota</taxon>
        <taxon>Actinomycetes</taxon>
        <taxon>Micrococcales</taxon>
        <taxon>Micrococcaceae</taxon>
        <taxon>Arthrobacter</taxon>
    </lineage>
</organism>
<feature type="transmembrane region" description="Helical" evidence="5">
    <location>
        <begin position="200"/>
        <end position="220"/>
    </location>
</feature>